<dbReference type="EMBL" id="JAUSUR010000003">
    <property type="protein sequence ID" value="MDQ0361034.1"/>
    <property type="molecule type" value="Genomic_DNA"/>
</dbReference>
<feature type="transmembrane region" description="Helical" evidence="1">
    <location>
        <begin position="100"/>
        <end position="121"/>
    </location>
</feature>
<accession>A0ABU0E2B7</accession>
<protein>
    <submittedName>
        <fullName evidence="2">RDD family membrane protein YckC</fullName>
    </submittedName>
</protein>
<reference evidence="2 3" key="1">
    <citation type="submission" date="2023-07" db="EMBL/GenBank/DDBJ databases">
        <title>Genomic Encyclopedia of Type Strains, Phase IV (KMG-IV): sequencing the most valuable type-strain genomes for metagenomic binning, comparative biology and taxonomic classification.</title>
        <authorList>
            <person name="Goeker M."/>
        </authorList>
    </citation>
    <scope>NUCLEOTIDE SEQUENCE [LARGE SCALE GENOMIC DNA]</scope>
    <source>
        <strain evidence="2 3">DSM 16784</strain>
    </source>
</reference>
<gene>
    <name evidence="2" type="ORF">J2S15_001781</name>
</gene>
<name>A0ABU0E2B7_9FIRM</name>
<feature type="transmembrane region" description="Helical" evidence="1">
    <location>
        <begin position="76"/>
        <end position="94"/>
    </location>
</feature>
<dbReference type="RefSeq" id="WP_307407415.1">
    <property type="nucleotide sequence ID" value="NZ_JAUSUR010000003.1"/>
</dbReference>
<comment type="caution">
    <text evidence="2">The sequence shown here is derived from an EMBL/GenBank/DDBJ whole genome shotgun (WGS) entry which is preliminary data.</text>
</comment>
<dbReference type="Proteomes" id="UP001230220">
    <property type="component" value="Unassembled WGS sequence"/>
</dbReference>
<evidence type="ECO:0000256" key="1">
    <source>
        <dbReference type="SAM" id="Phobius"/>
    </source>
</evidence>
<keyword evidence="1" id="KW-0472">Membrane</keyword>
<feature type="transmembrane region" description="Helical" evidence="1">
    <location>
        <begin position="45"/>
        <end position="64"/>
    </location>
</feature>
<evidence type="ECO:0000313" key="3">
    <source>
        <dbReference type="Proteomes" id="UP001230220"/>
    </source>
</evidence>
<evidence type="ECO:0000313" key="2">
    <source>
        <dbReference type="EMBL" id="MDQ0361034.1"/>
    </source>
</evidence>
<feature type="transmembrane region" description="Helical" evidence="1">
    <location>
        <begin position="20"/>
        <end position="39"/>
    </location>
</feature>
<keyword evidence="1" id="KW-1133">Transmembrane helix</keyword>
<keyword evidence="3" id="KW-1185">Reference proteome</keyword>
<organism evidence="2 3">
    <name type="scientific">Breznakia pachnodae</name>
    <dbReference type="NCBI Taxonomy" id="265178"/>
    <lineage>
        <taxon>Bacteria</taxon>
        <taxon>Bacillati</taxon>
        <taxon>Bacillota</taxon>
        <taxon>Erysipelotrichia</taxon>
        <taxon>Erysipelotrichales</taxon>
        <taxon>Erysipelotrichaceae</taxon>
        <taxon>Breznakia</taxon>
    </lineage>
</organism>
<sequence>MEDKKEFDIDQANKKRKRLAGGLLGIEIVEYLIVSSIASNMSATIPIRSFWVFLFTIYLVICAYTGRRWGAIAQLFVWFFSIFELILLYGYLGYNSHWDHIVVITTILIIVKGVLYFYLILNPEISYSFEITKIDIVRRKLAEME</sequence>
<keyword evidence="1" id="KW-0812">Transmembrane</keyword>
<proteinExistence type="predicted"/>